<protein>
    <submittedName>
        <fullName evidence="2">Alpha-2-macroglobulin</fullName>
    </submittedName>
</protein>
<dbReference type="SUPFAM" id="SSF49410">
    <property type="entry name" value="Alpha-macroglobulin receptor domain"/>
    <property type="match status" value="1"/>
</dbReference>
<dbReference type="OrthoDB" id="9998011at2759"/>
<dbReference type="PANTHER" id="PTHR11412:SF171">
    <property type="entry name" value="PREGNANCY ZONE PROTEIN-LIKE PROTEIN"/>
    <property type="match status" value="1"/>
</dbReference>
<dbReference type="InterPro" id="IPR009048">
    <property type="entry name" value="A-macroglobulin_rcpt-bd"/>
</dbReference>
<dbReference type="PANTHER" id="PTHR11412">
    <property type="entry name" value="MACROGLOBULIN / COMPLEMENT"/>
    <property type="match status" value="1"/>
</dbReference>
<dbReference type="SUPFAM" id="SSF57256">
    <property type="entry name" value="Elafin-like"/>
    <property type="match status" value="1"/>
</dbReference>
<dbReference type="Gene3D" id="4.10.75.10">
    <property type="entry name" value="Elafin-like"/>
    <property type="match status" value="1"/>
</dbReference>
<feature type="domain" description="WAP" evidence="1">
    <location>
        <begin position="138"/>
        <end position="187"/>
    </location>
</feature>
<proteinExistence type="predicted"/>
<dbReference type="Pfam" id="PF07677">
    <property type="entry name" value="A2M_recep"/>
    <property type="match status" value="1"/>
</dbReference>
<sequence length="302" mass="34860">MLQRFTASLSYSSDDEASNMAIIDFRLQSGYTADKISLDHLMETNTLLKRYEVDGKSVMFYFDKINSKATCVTFHLIQSIKVKEIKPSFVTVYDYYKTDVKRTVTYSLICSIQIDRFQPQTQTWGSLGLEEQTVENVCPPKLGTCPSSENITCENEQFAHNCTDDTQCPGERKCCMEGCSQICIYPDFPLCCPICEDELPEDWESKFCHSHYAAVMKVKARSRAKLFQNYRFGEDTLGMVVQYTLDDQCGCELELNQRYIVFTDYESIDEDQREISIRETSLIVRFKKKYLKKLKAITCLIA</sequence>
<dbReference type="AlphaFoldDB" id="A0A9Q1H8D7"/>
<dbReference type="GO" id="GO:0005576">
    <property type="term" value="C:extracellular region"/>
    <property type="evidence" value="ECO:0007669"/>
    <property type="project" value="InterPro"/>
</dbReference>
<dbReference type="Gene3D" id="2.60.40.690">
    <property type="entry name" value="Alpha-macroglobulin, receptor-binding domain"/>
    <property type="match status" value="1"/>
</dbReference>
<keyword evidence="3" id="KW-1185">Reference proteome</keyword>
<organism evidence="2 3">
    <name type="scientific">Holothuria leucospilota</name>
    <name type="common">Black long sea cucumber</name>
    <name type="synonym">Mertensiothuria leucospilota</name>
    <dbReference type="NCBI Taxonomy" id="206669"/>
    <lineage>
        <taxon>Eukaryota</taxon>
        <taxon>Metazoa</taxon>
        <taxon>Echinodermata</taxon>
        <taxon>Eleutherozoa</taxon>
        <taxon>Echinozoa</taxon>
        <taxon>Holothuroidea</taxon>
        <taxon>Aspidochirotacea</taxon>
        <taxon>Aspidochirotida</taxon>
        <taxon>Holothuriidae</taxon>
        <taxon>Holothuria</taxon>
    </lineage>
</organism>
<name>A0A9Q1H8D7_HOLLE</name>
<dbReference type="InterPro" id="IPR008197">
    <property type="entry name" value="WAP_dom"/>
</dbReference>
<accession>A0A9Q1H8D7</accession>
<dbReference type="GO" id="GO:0030414">
    <property type="term" value="F:peptidase inhibitor activity"/>
    <property type="evidence" value="ECO:0007669"/>
    <property type="project" value="InterPro"/>
</dbReference>
<reference evidence="2" key="1">
    <citation type="submission" date="2021-10" db="EMBL/GenBank/DDBJ databases">
        <title>Tropical sea cucumber genome reveals ecological adaptation and Cuvierian tubules defense mechanism.</title>
        <authorList>
            <person name="Chen T."/>
        </authorList>
    </citation>
    <scope>NUCLEOTIDE SEQUENCE</scope>
    <source>
        <strain evidence="2">Nanhai2018</strain>
        <tissue evidence="2">Muscle</tissue>
    </source>
</reference>
<dbReference type="InterPro" id="IPR036595">
    <property type="entry name" value="A-macroglobulin_rcpt-bd_sf"/>
</dbReference>
<dbReference type="PROSITE" id="PS51390">
    <property type="entry name" value="WAP"/>
    <property type="match status" value="1"/>
</dbReference>
<evidence type="ECO:0000259" key="1">
    <source>
        <dbReference type="PROSITE" id="PS51390"/>
    </source>
</evidence>
<evidence type="ECO:0000313" key="3">
    <source>
        <dbReference type="Proteomes" id="UP001152320"/>
    </source>
</evidence>
<dbReference type="InterPro" id="IPR036645">
    <property type="entry name" value="Elafin-like_sf"/>
</dbReference>
<evidence type="ECO:0000313" key="2">
    <source>
        <dbReference type="EMBL" id="KAJ8039537.1"/>
    </source>
</evidence>
<dbReference type="Pfam" id="PF00095">
    <property type="entry name" value="WAP"/>
    <property type="match status" value="1"/>
</dbReference>
<dbReference type="InterPro" id="IPR008993">
    <property type="entry name" value="TIMP-like_OB-fold"/>
</dbReference>
<dbReference type="SMART" id="SM00217">
    <property type="entry name" value="WAP"/>
    <property type="match status" value="1"/>
</dbReference>
<dbReference type="EMBL" id="JAIZAY010000007">
    <property type="protein sequence ID" value="KAJ8039537.1"/>
    <property type="molecule type" value="Genomic_DNA"/>
</dbReference>
<gene>
    <name evidence="2" type="ORF">HOLleu_17288</name>
</gene>
<comment type="caution">
    <text evidence="2">The sequence shown here is derived from an EMBL/GenBank/DDBJ whole genome shotgun (WGS) entry which is preliminary data.</text>
</comment>
<dbReference type="SUPFAM" id="SSF50242">
    <property type="entry name" value="TIMP-like"/>
    <property type="match status" value="1"/>
</dbReference>
<dbReference type="SMART" id="SM01361">
    <property type="entry name" value="A2M_recep"/>
    <property type="match status" value="1"/>
</dbReference>
<dbReference type="Proteomes" id="UP001152320">
    <property type="component" value="Chromosome 7"/>
</dbReference>
<dbReference type="InterPro" id="IPR050473">
    <property type="entry name" value="A2M/Complement_sys"/>
</dbReference>
<dbReference type="CDD" id="cd00199">
    <property type="entry name" value="WAP"/>
    <property type="match status" value="1"/>
</dbReference>